<dbReference type="EMBL" id="CAKLDM010000002">
    <property type="protein sequence ID" value="CAH0539809.1"/>
    <property type="molecule type" value="Genomic_DNA"/>
</dbReference>
<evidence type="ECO:0000313" key="1">
    <source>
        <dbReference type="EMBL" id="CAH0539809.1"/>
    </source>
</evidence>
<reference evidence="1" key="1">
    <citation type="submission" date="2021-11" db="EMBL/GenBank/DDBJ databases">
        <authorList>
            <person name="Rodrigo-Torres L."/>
            <person name="Arahal R. D."/>
            <person name="Lucena T."/>
        </authorList>
    </citation>
    <scope>NUCLEOTIDE SEQUENCE</scope>
    <source>
        <strain evidence="1">CECT 7928</strain>
    </source>
</reference>
<gene>
    <name evidence="1" type="ORF">VMF7928_02466</name>
</gene>
<accession>A0ABN8E3I3</accession>
<organism evidence="1 2">
    <name type="scientific">Vibrio marisflavi CECT 7928</name>
    <dbReference type="NCBI Taxonomy" id="634439"/>
    <lineage>
        <taxon>Bacteria</taxon>
        <taxon>Pseudomonadati</taxon>
        <taxon>Pseudomonadota</taxon>
        <taxon>Gammaproteobacteria</taxon>
        <taxon>Vibrionales</taxon>
        <taxon>Vibrionaceae</taxon>
        <taxon>Vibrio</taxon>
    </lineage>
</organism>
<name>A0ABN8E3I3_9VIBR</name>
<keyword evidence="2" id="KW-1185">Reference proteome</keyword>
<dbReference type="Proteomes" id="UP000838748">
    <property type="component" value="Unassembled WGS sequence"/>
</dbReference>
<sequence length="92" mass="10562">MWNSGKRPIPPECARLIRMYERRELGVGKNWKDFKMVGEQLILPTNQAVTPQQILIAVGVLEISAPNDYSYVKNILRYARVLASYEAKNRPS</sequence>
<comment type="caution">
    <text evidence="1">The sequence shown here is derived from an EMBL/GenBank/DDBJ whole genome shotgun (WGS) entry which is preliminary data.</text>
</comment>
<evidence type="ECO:0000313" key="2">
    <source>
        <dbReference type="Proteomes" id="UP000838748"/>
    </source>
</evidence>
<protein>
    <submittedName>
        <fullName evidence="1">Uncharacterized protein</fullName>
    </submittedName>
</protein>
<proteinExistence type="predicted"/>